<feature type="repeat" description="Solcar" evidence="10">
    <location>
        <begin position="318"/>
        <end position="401"/>
    </location>
</feature>
<evidence type="ECO:0000313" key="14">
    <source>
        <dbReference type="Proteomes" id="UP000193467"/>
    </source>
</evidence>
<feature type="compositionally biased region" description="Pro residues" evidence="12">
    <location>
        <begin position="76"/>
        <end position="91"/>
    </location>
</feature>
<feature type="repeat" description="Solcar" evidence="10">
    <location>
        <begin position="418"/>
        <end position="502"/>
    </location>
</feature>
<dbReference type="FunCoup" id="A0A1Y2F2E4">
    <property type="interactions" value="337"/>
</dbReference>
<feature type="repeat" description="Solcar" evidence="10">
    <location>
        <begin position="204"/>
        <end position="289"/>
    </location>
</feature>
<dbReference type="InterPro" id="IPR018108">
    <property type="entry name" value="MCP_transmembrane"/>
</dbReference>
<evidence type="ECO:0000256" key="2">
    <source>
        <dbReference type="ARBA" id="ARBA00006375"/>
    </source>
</evidence>
<dbReference type="InParanoid" id="A0A1Y2F2E4"/>
<keyword evidence="8" id="KW-0496">Mitochondrion</keyword>
<keyword evidence="9 10" id="KW-0472">Membrane</keyword>
<evidence type="ECO:0000256" key="9">
    <source>
        <dbReference type="ARBA" id="ARBA00023136"/>
    </source>
</evidence>
<evidence type="ECO:0000256" key="3">
    <source>
        <dbReference type="ARBA" id="ARBA00022448"/>
    </source>
</evidence>
<evidence type="ECO:0000256" key="7">
    <source>
        <dbReference type="ARBA" id="ARBA00022989"/>
    </source>
</evidence>
<comment type="subcellular location">
    <subcellularLocation>
        <location evidence="1">Mitochondrion inner membrane</location>
        <topology evidence="1">Multi-pass membrane protein</topology>
    </subcellularLocation>
</comment>
<evidence type="ECO:0000256" key="5">
    <source>
        <dbReference type="ARBA" id="ARBA00022737"/>
    </source>
</evidence>
<feature type="region of interest" description="Disordered" evidence="12">
    <location>
        <begin position="75"/>
        <end position="126"/>
    </location>
</feature>
<protein>
    <submittedName>
        <fullName evidence="13">Mitochondrial carrier domain-containing protein</fullName>
    </submittedName>
</protein>
<evidence type="ECO:0000256" key="6">
    <source>
        <dbReference type="ARBA" id="ARBA00022792"/>
    </source>
</evidence>
<dbReference type="SUPFAM" id="SSF103506">
    <property type="entry name" value="Mitochondrial carrier"/>
    <property type="match status" value="1"/>
</dbReference>
<evidence type="ECO:0000256" key="10">
    <source>
        <dbReference type="PROSITE-ProRule" id="PRU00282"/>
    </source>
</evidence>
<keyword evidence="7" id="KW-1133">Transmembrane helix</keyword>
<dbReference type="Proteomes" id="UP000193467">
    <property type="component" value="Unassembled WGS sequence"/>
</dbReference>
<accession>A0A1Y2F2E4</accession>
<keyword evidence="3 11" id="KW-0813">Transport</keyword>
<gene>
    <name evidence="13" type="ORF">BCR35DRAFT_305202</name>
</gene>
<dbReference type="EMBL" id="MCGR01000030">
    <property type="protein sequence ID" value="ORY78041.1"/>
    <property type="molecule type" value="Genomic_DNA"/>
</dbReference>
<evidence type="ECO:0000256" key="12">
    <source>
        <dbReference type="SAM" id="MobiDB-lite"/>
    </source>
</evidence>
<dbReference type="InterPro" id="IPR045315">
    <property type="entry name" value="Mtm1-like"/>
</dbReference>
<dbReference type="Pfam" id="PF00153">
    <property type="entry name" value="Mito_carr"/>
    <property type="match status" value="4"/>
</dbReference>
<dbReference type="GO" id="GO:1990542">
    <property type="term" value="P:mitochondrial transmembrane transport"/>
    <property type="evidence" value="ECO:0007669"/>
    <property type="project" value="InterPro"/>
</dbReference>
<dbReference type="GO" id="GO:0005743">
    <property type="term" value="C:mitochondrial inner membrane"/>
    <property type="evidence" value="ECO:0007669"/>
    <property type="project" value="UniProtKB-SubCell"/>
</dbReference>
<proteinExistence type="inferred from homology"/>
<evidence type="ECO:0000256" key="11">
    <source>
        <dbReference type="RuleBase" id="RU000488"/>
    </source>
</evidence>
<keyword evidence="4 10" id="KW-0812">Transmembrane</keyword>
<feature type="region of interest" description="Disordered" evidence="12">
    <location>
        <begin position="1"/>
        <end position="44"/>
    </location>
</feature>
<dbReference type="Gene3D" id="1.50.40.10">
    <property type="entry name" value="Mitochondrial carrier domain"/>
    <property type="match status" value="2"/>
</dbReference>
<name>A0A1Y2F2E4_9BASI</name>
<dbReference type="AlphaFoldDB" id="A0A1Y2F2E4"/>
<sequence length="502" mass="52541">MGALENALSEELGSTPPYNSSQPPTDAPPAPSRSSPKAARAKEEHKIIAAAVGATLTSLTMTPFDVIKTRLQTQAPPEPLFHPSSHLPPPSSRSSTSPWPPPVASTSTATAVTSSSSSTHPPLPLASTSAAATNAATCCRPTYFSTNFDASLLCRFDPRLSTSSLPASGSHTTATASTATLRHPPSSAFVHHLAPLSHQHTPTPSALLTSPSAAAASCIYPTPTAATLSLPSQSAPSASRHLTGFWDAVIKITRHEGLGAMWRGTGPTLAMSVPGQVVYMVGYDWGRRTAFERAPSWAYTTSSVDGKEVGGRDLKASYLTMVPLLAGSLSRTVVACLTSPLELVRTRLQSSSNPSTSLSTIYTSLRSEGLASAWRGLPPTLWRDVPFSGIYWAGYEGIKRSLTGGKGMGEQGAGGVWEEFGVAFVSGAGSGMIAATLTNPFDVVKTRRQALDTNAITAEALARGETPPPQLTKTFAIAMDIFKKEGMAGLMRGLTPRLAKVS</sequence>
<dbReference type="PANTHER" id="PTHR45760:SF2">
    <property type="entry name" value="FI19922P1-RELATED"/>
    <property type="match status" value="1"/>
</dbReference>
<dbReference type="STRING" id="106004.A0A1Y2F2E4"/>
<keyword evidence="14" id="KW-1185">Reference proteome</keyword>
<evidence type="ECO:0000256" key="8">
    <source>
        <dbReference type="ARBA" id="ARBA00023128"/>
    </source>
</evidence>
<organism evidence="13 14">
    <name type="scientific">Leucosporidium creatinivorum</name>
    <dbReference type="NCBI Taxonomy" id="106004"/>
    <lineage>
        <taxon>Eukaryota</taxon>
        <taxon>Fungi</taxon>
        <taxon>Dikarya</taxon>
        <taxon>Basidiomycota</taxon>
        <taxon>Pucciniomycotina</taxon>
        <taxon>Microbotryomycetes</taxon>
        <taxon>Leucosporidiales</taxon>
        <taxon>Leucosporidium</taxon>
    </lineage>
</organism>
<dbReference type="InterPro" id="IPR023395">
    <property type="entry name" value="MCP_dom_sf"/>
</dbReference>
<evidence type="ECO:0000313" key="13">
    <source>
        <dbReference type="EMBL" id="ORY78041.1"/>
    </source>
</evidence>
<dbReference type="PROSITE" id="PS50920">
    <property type="entry name" value="SOLCAR"/>
    <property type="match status" value="3"/>
</dbReference>
<keyword evidence="5" id="KW-0677">Repeat</keyword>
<dbReference type="OrthoDB" id="1747031at2759"/>
<comment type="caution">
    <text evidence="13">The sequence shown here is derived from an EMBL/GenBank/DDBJ whole genome shotgun (WGS) entry which is preliminary data.</text>
</comment>
<keyword evidence="6" id="KW-0999">Mitochondrion inner membrane</keyword>
<evidence type="ECO:0000256" key="4">
    <source>
        <dbReference type="ARBA" id="ARBA00022692"/>
    </source>
</evidence>
<comment type="similarity">
    <text evidence="2 11">Belongs to the mitochondrial carrier (TC 2.A.29) family.</text>
</comment>
<dbReference type="PANTHER" id="PTHR45760">
    <property type="entry name" value="FI19922P1-RELATED"/>
    <property type="match status" value="1"/>
</dbReference>
<evidence type="ECO:0000256" key="1">
    <source>
        <dbReference type="ARBA" id="ARBA00004448"/>
    </source>
</evidence>
<feature type="compositionally biased region" description="Low complexity" evidence="12">
    <location>
        <begin position="104"/>
        <end position="126"/>
    </location>
</feature>
<reference evidence="13 14" key="1">
    <citation type="submission" date="2016-07" db="EMBL/GenBank/DDBJ databases">
        <title>Pervasive Adenine N6-methylation of Active Genes in Fungi.</title>
        <authorList>
            <consortium name="DOE Joint Genome Institute"/>
            <person name="Mondo S.J."/>
            <person name="Dannebaum R.O."/>
            <person name="Kuo R.C."/>
            <person name="Labutti K."/>
            <person name="Haridas S."/>
            <person name="Kuo A."/>
            <person name="Salamov A."/>
            <person name="Ahrendt S.R."/>
            <person name="Lipzen A."/>
            <person name="Sullivan W."/>
            <person name="Andreopoulos W.B."/>
            <person name="Clum A."/>
            <person name="Lindquist E."/>
            <person name="Daum C."/>
            <person name="Ramamoorthy G.K."/>
            <person name="Gryganskyi A."/>
            <person name="Culley D."/>
            <person name="Magnuson J.K."/>
            <person name="James T.Y."/>
            <person name="O'Malley M.A."/>
            <person name="Stajich J.E."/>
            <person name="Spatafora J.W."/>
            <person name="Visel A."/>
            <person name="Grigoriev I.V."/>
        </authorList>
    </citation>
    <scope>NUCLEOTIDE SEQUENCE [LARGE SCALE GENOMIC DNA]</scope>
    <source>
        <strain evidence="13 14">62-1032</strain>
    </source>
</reference>